<accession>A0A6L5XXY3</accession>
<feature type="transmembrane region" description="Helical" evidence="1">
    <location>
        <begin position="6"/>
        <end position="26"/>
    </location>
</feature>
<reference evidence="3 4" key="1">
    <citation type="submission" date="2019-08" db="EMBL/GenBank/DDBJ databases">
        <title>In-depth cultivation of the pig gut microbiome towards novel bacterial diversity and tailored functional studies.</title>
        <authorList>
            <person name="Wylensek D."/>
            <person name="Hitch T.C.A."/>
            <person name="Clavel T."/>
        </authorList>
    </citation>
    <scope>NUCLEOTIDE SEQUENCE [LARGE SCALE GENOMIC DNA]</scope>
    <source>
        <strain evidence="3 4">WCA-693-APC-MOT-I</strain>
    </source>
</reference>
<gene>
    <name evidence="3" type="ORF">FYJ58_07045</name>
</gene>
<name>A0A6L5XXY3_9FIRM</name>
<dbReference type="AlphaFoldDB" id="A0A6L5XXY3"/>
<organism evidence="3 4">
    <name type="scientific">Velocimicrobium porci</name>
    <dbReference type="NCBI Taxonomy" id="2606634"/>
    <lineage>
        <taxon>Bacteria</taxon>
        <taxon>Bacillati</taxon>
        <taxon>Bacillota</taxon>
        <taxon>Clostridia</taxon>
        <taxon>Lachnospirales</taxon>
        <taxon>Lachnospiraceae</taxon>
        <taxon>Velocimicrobium</taxon>
    </lineage>
</organism>
<evidence type="ECO:0000256" key="1">
    <source>
        <dbReference type="SAM" id="Phobius"/>
    </source>
</evidence>
<sequence length="382" mass="44548">MTMLNVVIVLGIIILVGLLILGTIWYSRMKNFKPTENRLAQQRKLNSDLDFSGFAYNFQGDYFYSQLNCWQREMGYCRLYDEGAPFFNMIIDCEPVSFCYGGKRWLIELWKGQYGITTGAEIGVYNTTREDLDTEKFKGTFYEKVSDNELLQMAFVLRKNGKVLLRRQGFHWWLTGFKLGEFSEPSDLAMDAQIFFPNYDMCGAFVMALQNLGYRNHEFSVHGNKVEIHYRKPHTPKPISRNPVNETIVQQENEKNCMLYNAITGKYSHTLDKLEYLKTAMSELYDVFIHSLYAKGLYEAFDWIIEIIHNSNPPKSELCPMPKPKLKPCQKNMCPHPCKICRNSYHFQEHPKETFEVMPYPGLCPPDCKKYNNVNIDNKGEC</sequence>
<evidence type="ECO:0000313" key="4">
    <source>
        <dbReference type="Proteomes" id="UP000482209"/>
    </source>
</evidence>
<keyword evidence="1" id="KW-0812">Transmembrane</keyword>
<keyword evidence="1" id="KW-1133">Transmembrane helix</keyword>
<dbReference type="Proteomes" id="UP000482209">
    <property type="component" value="Unassembled WGS sequence"/>
</dbReference>
<comment type="caution">
    <text evidence="3">The sequence shown here is derived from an EMBL/GenBank/DDBJ whole genome shotgun (WGS) entry which is preliminary data.</text>
</comment>
<dbReference type="InterPro" id="IPR029322">
    <property type="entry name" value="DUF4474"/>
</dbReference>
<protein>
    <submittedName>
        <fullName evidence="3">DUF4474 domain-containing protein</fullName>
    </submittedName>
</protein>
<dbReference type="EMBL" id="VUMT01000008">
    <property type="protein sequence ID" value="MSS63632.1"/>
    <property type="molecule type" value="Genomic_DNA"/>
</dbReference>
<feature type="domain" description="DUF4474" evidence="2">
    <location>
        <begin position="46"/>
        <end position="285"/>
    </location>
</feature>
<keyword evidence="1" id="KW-0472">Membrane</keyword>
<evidence type="ECO:0000259" key="2">
    <source>
        <dbReference type="Pfam" id="PF14751"/>
    </source>
</evidence>
<proteinExistence type="predicted"/>
<evidence type="ECO:0000313" key="3">
    <source>
        <dbReference type="EMBL" id="MSS63632.1"/>
    </source>
</evidence>
<keyword evidence="4" id="KW-1185">Reference proteome</keyword>
<dbReference type="Pfam" id="PF14751">
    <property type="entry name" value="DUF4474"/>
    <property type="match status" value="1"/>
</dbReference>